<dbReference type="Proteomes" id="UP000199706">
    <property type="component" value="Unassembled WGS sequence"/>
</dbReference>
<dbReference type="AlphaFoldDB" id="A0A1G8IDD7"/>
<dbReference type="OrthoDB" id="9103964at2"/>
<evidence type="ECO:0008006" key="4">
    <source>
        <dbReference type="Google" id="ProtNLM"/>
    </source>
</evidence>
<sequence>MKSLIQAVVVAAALVAPVASFAQQSNAPVTRAQVRAELVQLEQAGFHPGISDPYYPANIQAAEARVSQQNGSEAAYGGATNATAVGVRVSAPVASTGPKSVYFGGQ</sequence>
<evidence type="ECO:0000256" key="1">
    <source>
        <dbReference type="SAM" id="SignalP"/>
    </source>
</evidence>
<evidence type="ECO:0000313" key="2">
    <source>
        <dbReference type="EMBL" id="SDI16999.1"/>
    </source>
</evidence>
<dbReference type="InterPro" id="IPR025421">
    <property type="entry name" value="DUF4148"/>
</dbReference>
<protein>
    <recommendedName>
        <fullName evidence="4">DUF4148 domain-containing protein</fullName>
    </recommendedName>
</protein>
<evidence type="ECO:0000313" key="3">
    <source>
        <dbReference type="Proteomes" id="UP000199706"/>
    </source>
</evidence>
<dbReference type="Pfam" id="PF13663">
    <property type="entry name" value="DUF4148"/>
    <property type="match status" value="1"/>
</dbReference>
<proteinExistence type="predicted"/>
<reference evidence="2 3" key="1">
    <citation type="submission" date="2016-10" db="EMBL/GenBank/DDBJ databases">
        <authorList>
            <person name="de Groot N.N."/>
        </authorList>
    </citation>
    <scope>NUCLEOTIDE SEQUENCE [LARGE SCALE GENOMIC DNA]</scope>
    <source>
        <strain evidence="2 3">LMG 2247</strain>
    </source>
</reference>
<dbReference type="EMBL" id="FNCJ01000018">
    <property type="protein sequence ID" value="SDI16999.1"/>
    <property type="molecule type" value="Genomic_DNA"/>
</dbReference>
<gene>
    <name evidence="2" type="ORF">SAMN05216466_11860</name>
</gene>
<feature type="signal peptide" evidence="1">
    <location>
        <begin position="1"/>
        <end position="22"/>
    </location>
</feature>
<organism evidence="2 3">
    <name type="scientific">Paraburkholderia phenazinium</name>
    <dbReference type="NCBI Taxonomy" id="60549"/>
    <lineage>
        <taxon>Bacteria</taxon>
        <taxon>Pseudomonadati</taxon>
        <taxon>Pseudomonadota</taxon>
        <taxon>Betaproteobacteria</taxon>
        <taxon>Burkholderiales</taxon>
        <taxon>Burkholderiaceae</taxon>
        <taxon>Paraburkholderia</taxon>
    </lineage>
</organism>
<name>A0A1G8IDD7_9BURK</name>
<dbReference type="RefSeq" id="WP_090690805.1">
    <property type="nucleotide sequence ID" value="NZ_CADERL010000003.1"/>
</dbReference>
<keyword evidence="1" id="KW-0732">Signal</keyword>
<feature type="chain" id="PRO_5011655347" description="DUF4148 domain-containing protein" evidence="1">
    <location>
        <begin position="23"/>
        <end position="106"/>
    </location>
</feature>
<accession>A0A1G8IDD7</accession>